<protein>
    <submittedName>
        <fullName evidence="2">Uncharacterized protein</fullName>
    </submittedName>
</protein>
<dbReference type="EMBL" id="JACHXF010000018">
    <property type="protein sequence ID" value="MBB3099336.1"/>
    <property type="molecule type" value="Genomic_DNA"/>
</dbReference>
<evidence type="ECO:0000313" key="3">
    <source>
        <dbReference type="Proteomes" id="UP000590749"/>
    </source>
</evidence>
<dbReference type="RefSeq" id="WP_183225397.1">
    <property type="nucleotide sequence ID" value="NZ_BMPW01000021.1"/>
</dbReference>
<proteinExistence type="predicted"/>
<name>A0A7W5ANF3_9ACTN</name>
<reference evidence="2 3" key="1">
    <citation type="submission" date="2020-08" db="EMBL/GenBank/DDBJ databases">
        <title>Genomic Encyclopedia of Type Strains, Phase III (KMG-III): the genomes of soil and plant-associated and newly described type strains.</title>
        <authorList>
            <person name="Whitman W."/>
        </authorList>
    </citation>
    <scope>NUCLEOTIDE SEQUENCE [LARGE SCALE GENOMIC DNA]</scope>
    <source>
        <strain evidence="2 3">CECT 3287</strain>
    </source>
</reference>
<keyword evidence="3" id="KW-1185">Reference proteome</keyword>
<organism evidence="2 3">
    <name type="scientific">Actinoplanes campanulatus</name>
    <dbReference type="NCBI Taxonomy" id="113559"/>
    <lineage>
        <taxon>Bacteria</taxon>
        <taxon>Bacillati</taxon>
        <taxon>Actinomycetota</taxon>
        <taxon>Actinomycetes</taxon>
        <taxon>Micromonosporales</taxon>
        <taxon>Micromonosporaceae</taxon>
        <taxon>Actinoplanes</taxon>
    </lineage>
</organism>
<feature type="transmembrane region" description="Helical" evidence="1">
    <location>
        <begin position="12"/>
        <end position="31"/>
    </location>
</feature>
<comment type="caution">
    <text evidence="2">The sequence shown here is derived from an EMBL/GenBank/DDBJ whole genome shotgun (WGS) entry which is preliminary data.</text>
</comment>
<keyword evidence="1" id="KW-1133">Transmembrane helix</keyword>
<evidence type="ECO:0000313" key="2">
    <source>
        <dbReference type="EMBL" id="MBB3099336.1"/>
    </source>
</evidence>
<sequence>MTRRYPNGTWCGGIVPLVVLLMPYALVRYAIDWCRARREASAGSCIKVVGMGPFPLPGEKARRRRALDEARELLRLADSDGAP</sequence>
<gene>
    <name evidence="2" type="ORF">FHR83_007042</name>
</gene>
<keyword evidence="1" id="KW-0472">Membrane</keyword>
<keyword evidence="1" id="KW-0812">Transmembrane</keyword>
<evidence type="ECO:0000256" key="1">
    <source>
        <dbReference type="SAM" id="Phobius"/>
    </source>
</evidence>
<dbReference type="AlphaFoldDB" id="A0A7W5ANF3"/>
<accession>A0A7W5ANF3</accession>
<dbReference type="Proteomes" id="UP000590749">
    <property type="component" value="Unassembled WGS sequence"/>
</dbReference>